<feature type="chain" id="PRO_5002065191" evidence="1">
    <location>
        <begin position="17"/>
        <end position="56"/>
    </location>
</feature>
<accession>A0A0A9GRE4</accession>
<name>A0A0A9GRE4_ARUDO</name>
<dbReference type="EMBL" id="GBRH01170874">
    <property type="protein sequence ID" value="JAE27022.1"/>
    <property type="molecule type" value="Transcribed_RNA"/>
</dbReference>
<evidence type="ECO:0000256" key="1">
    <source>
        <dbReference type="SAM" id="SignalP"/>
    </source>
</evidence>
<reference evidence="2" key="1">
    <citation type="submission" date="2014-09" db="EMBL/GenBank/DDBJ databases">
        <authorList>
            <person name="Magalhaes I.L.F."/>
            <person name="Oliveira U."/>
            <person name="Santos F.R."/>
            <person name="Vidigal T.H.D.A."/>
            <person name="Brescovit A.D."/>
            <person name="Santos A.J."/>
        </authorList>
    </citation>
    <scope>NUCLEOTIDE SEQUENCE</scope>
    <source>
        <tissue evidence="2">Shoot tissue taken approximately 20 cm above the soil surface</tissue>
    </source>
</reference>
<reference evidence="2" key="2">
    <citation type="journal article" date="2015" name="Data Brief">
        <title>Shoot transcriptome of the giant reed, Arundo donax.</title>
        <authorList>
            <person name="Barrero R.A."/>
            <person name="Guerrero F.D."/>
            <person name="Moolhuijzen P."/>
            <person name="Goolsby J.A."/>
            <person name="Tidwell J."/>
            <person name="Bellgard S.E."/>
            <person name="Bellgard M.I."/>
        </authorList>
    </citation>
    <scope>NUCLEOTIDE SEQUENCE</scope>
    <source>
        <tissue evidence="2">Shoot tissue taken approximately 20 cm above the soil surface</tissue>
    </source>
</reference>
<dbReference type="AlphaFoldDB" id="A0A0A9GRE4"/>
<evidence type="ECO:0000313" key="2">
    <source>
        <dbReference type="EMBL" id="JAE27022.1"/>
    </source>
</evidence>
<feature type="signal peptide" evidence="1">
    <location>
        <begin position="1"/>
        <end position="16"/>
    </location>
</feature>
<sequence length="56" mass="6706">MLWLCLFHLLFQILNIIQFILESYYKSNPVFKKCYRNSRCLAVKIFSPCGLTFPFP</sequence>
<protein>
    <submittedName>
        <fullName evidence="2">Uncharacterized protein</fullName>
    </submittedName>
</protein>
<keyword evidence="1" id="KW-0732">Signal</keyword>
<proteinExistence type="predicted"/>
<organism evidence="2">
    <name type="scientific">Arundo donax</name>
    <name type="common">Giant reed</name>
    <name type="synonym">Donax arundinaceus</name>
    <dbReference type="NCBI Taxonomy" id="35708"/>
    <lineage>
        <taxon>Eukaryota</taxon>
        <taxon>Viridiplantae</taxon>
        <taxon>Streptophyta</taxon>
        <taxon>Embryophyta</taxon>
        <taxon>Tracheophyta</taxon>
        <taxon>Spermatophyta</taxon>
        <taxon>Magnoliopsida</taxon>
        <taxon>Liliopsida</taxon>
        <taxon>Poales</taxon>
        <taxon>Poaceae</taxon>
        <taxon>PACMAD clade</taxon>
        <taxon>Arundinoideae</taxon>
        <taxon>Arundineae</taxon>
        <taxon>Arundo</taxon>
    </lineage>
</organism>